<proteinExistence type="predicted"/>
<dbReference type="SUPFAM" id="SSF50630">
    <property type="entry name" value="Acid proteases"/>
    <property type="match status" value="1"/>
</dbReference>
<keyword evidence="1" id="KW-0863">Zinc-finger</keyword>
<dbReference type="InterPro" id="IPR001878">
    <property type="entry name" value="Znf_CCHC"/>
</dbReference>
<dbReference type="EMBL" id="BMAW01120921">
    <property type="protein sequence ID" value="GFT91456.1"/>
    <property type="molecule type" value="Genomic_DNA"/>
</dbReference>
<dbReference type="AlphaFoldDB" id="A0A8X6UAJ2"/>
<keyword evidence="1" id="KW-0862">Zinc</keyword>
<reference evidence="4" key="1">
    <citation type="submission" date="2020-08" db="EMBL/GenBank/DDBJ databases">
        <title>Multicomponent nature underlies the extraordinary mechanical properties of spider dragline silk.</title>
        <authorList>
            <person name="Kono N."/>
            <person name="Nakamura H."/>
            <person name="Mori M."/>
            <person name="Yoshida Y."/>
            <person name="Ohtoshi R."/>
            <person name="Malay A.D."/>
            <person name="Moran D.A.P."/>
            <person name="Tomita M."/>
            <person name="Numata K."/>
            <person name="Arakawa K."/>
        </authorList>
    </citation>
    <scope>NUCLEOTIDE SEQUENCE</scope>
</reference>
<dbReference type="Pfam" id="PF00098">
    <property type="entry name" value="zf-CCHC"/>
    <property type="match status" value="1"/>
</dbReference>
<dbReference type="PROSITE" id="PS50158">
    <property type="entry name" value="ZF_CCHC"/>
    <property type="match status" value="1"/>
</dbReference>
<dbReference type="Gene3D" id="4.10.60.10">
    <property type="entry name" value="Zinc finger, CCHC-type"/>
    <property type="match status" value="1"/>
</dbReference>
<evidence type="ECO:0000259" key="3">
    <source>
        <dbReference type="PROSITE" id="PS50158"/>
    </source>
</evidence>
<dbReference type="SMART" id="SM00343">
    <property type="entry name" value="ZnF_C2HC"/>
    <property type="match status" value="1"/>
</dbReference>
<sequence>MVDTLKEMRDILLYLNVEYNRNAQKTKVTCWRCGAEGHVQRNCQARQDQRAGNAPRTKAQGKLEHGGLAGRRFPVNNKPHFEVFQIFSESGGGNGFFIEAHVNKLLCRMIVDTGANVTIMREDIVQQLNEKIIWTPPCVTLQTVTGDKIPIIGKMNIKITFGNNAYSHTVYVAKITDNFILGLDFLEKYNFILDFKDSSLHSTTEDITLFRKGVSEIKPCYRIIASSDFTIPGRQELILKGYTDQEKNFRLRVLEFPDFENFPKGVLVALTLVDITKEAIPVRCANVNDKPKIIKKGKVLATCTPVTCVERSSFKHQMCHLKI</sequence>
<name>A0A8X6UAJ2_NEPPI</name>
<dbReference type="InterPro" id="IPR001969">
    <property type="entry name" value="Aspartic_peptidase_AS"/>
</dbReference>
<accession>A0A8X6UAJ2</accession>
<comment type="caution">
    <text evidence="4">The sequence shown here is derived from an EMBL/GenBank/DDBJ whole genome shotgun (WGS) entry which is preliminary data.</text>
</comment>
<dbReference type="GO" id="GO:0004190">
    <property type="term" value="F:aspartic-type endopeptidase activity"/>
    <property type="evidence" value="ECO:0007669"/>
    <property type="project" value="InterPro"/>
</dbReference>
<dbReference type="SUPFAM" id="SSF57756">
    <property type="entry name" value="Retrovirus zinc finger-like domains"/>
    <property type="match status" value="1"/>
</dbReference>
<dbReference type="Pfam" id="PF13975">
    <property type="entry name" value="gag-asp_proteas"/>
    <property type="match status" value="1"/>
</dbReference>
<dbReference type="PROSITE" id="PS00141">
    <property type="entry name" value="ASP_PROTEASE"/>
    <property type="match status" value="1"/>
</dbReference>
<dbReference type="GO" id="GO:0006508">
    <property type="term" value="P:proteolysis"/>
    <property type="evidence" value="ECO:0007669"/>
    <property type="project" value="InterPro"/>
</dbReference>
<organism evidence="4 5">
    <name type="scientific">Nephila pilipes</name>
    <name type="common">Giant wood spider</name>
    <name type="synonym">Nephila maculata</name>
    <dbReference type="NCBI Taxonomy" id="299642"/>
    <lineage>
        <taxon>Eukaryota</taxon>
        <taxon>Metazoa</taxon>
        <taxon>Ecdysozoa</taxon>
        <taxon>Arthropoda</taxon>
        <taxon>Chelicerata</taxon>
        <taxon>Arachnida</taxon>
        <taxon>Araneae</taxon>
        <taxon>Araneomorphae</taxon>
        <taxon>Entelegynae</taxon>
        <taxon>Araneoidea</taxon>
        <taxon>Nephilidae</taxon>
        <taxon>Nephila</taxon>
    </lineage>
</organism>
<dbReference type="GO" id="GO:0003676">
    <property type="term" value="F:nucleic acid binding"/>
    <property type="evidence" value="ECO:0007669"/>
    <property type="project" value="InterPro"/>
</dbReference>
<evidence type="ECO:0000313" key="5">
    <source>
        <dbReference type="Proteomes" id="UP000887013"/>
    </source>
</evidence>
<feature type="domain" description="CCHC-type" evidence="3">
    <location>
        <begin position="30"/>
        <end position="43"/>
    </location>
</feature>
<dbReference type="InterPro" id="IPR021109">
    <property type="entry name" value="Peptidase_aspartic_dom_sf"/>
</dbReference>
<feature type="region of interest" description="Disordered" evidence="2">
    <location>
        <begin position="45"/>
        <end position="69"/>
    </location>
</feature>
<dbReference type="Proteomes" id="UP000887013">
    <property type="component" value="Unassembled WGS sequence"/>
</dbReference>
<gene>
    <name evidence="4" type="primary">X975_23274</name>
    <name evidence="4" type="ORF">NPIL_316721</name>
</gene>
<keyword evidence="5" id="KW-1185">Reference proteome</keyword>
<keyword evidence="1" id="KW-0479">Metal-binding</keyword>
<dbReference type="InterPro" id="IPR036875">
    <property type="entry name" value="Znf_CCHC_sf"/>
</dbReference>
<evidence type="ECO:0000313" key="4">
    <source>
        <dbReference type="EMBL" id="GFT91456.1"/>
    </source>
</evidence>
<protein>
    <submittedName>
        <fullName evidence="4">Retrovirus-related Pol polyprotein from transposon 412</fullName>
    </submittedName>
</protein>
<dbReference type="Gene3D" id="2.40.70.10">
    <property type="entry name" value="Acid Proteases"/>
    <property type="match status" value="1"/>
</dbReference>
<dbReference type="GO" id="GO:0008270">
    <property type="term" value="F:zinc ion binding"/>
    <property type="evidence" value="ECO:0007669"/>
    <property type="project" value="UniProtKB-KW"/>
</dbReference>
<dbReference type="CDD" id="cd00303">
    <property type="entry name" value="retropepsin_like"/>
    <property type="match status" value="1"/>
</dbReference>
<evidence type="ECO:0000256" key="2">
    <source>
        <dbReference type="SAM" id="MobiDB-lite"/>
    </source>
</evidence>
<dbReference type="OrthoDB" id="6435686at2759"/>
<evidence type="ECO:0000256" key="1">
    <source>
        <dbReference type="PROSITE-ProRule" id="PRU00047"/>
    </source>
</evidence>